<evidence type="ECO:0000256" key="3">
    <source>
        <dbReference type="ARBA" id="ARBA00022989"/>
    </source>
</evidence>
<proteinExistence type="predicted"/>
<protein>
    <submittedName>
        <fullName evidence="7">Efflux pump antibiotic resistance protein, putative</fullName>
    </submittedName>
</protein>
<feature type="transmembrane region" description="Helical" evidence="5">
    <location>
        <begin position="69"/>
        <end position="91"/>
    </location>
</feature>
<dbReference type="Pfam" id="PF07690">
    <property type="entry name" value="MFS_1"/>
    <property type="match status" value="1"/>
</dbReference>
<feature type="signal peptide" evidence="6">
    <location>
        <begin position="1"/>
        <end position="20"/>
    </location>
</feature>
<accession>K9GND0</accession>
<evidence type="ECO:0000313" key="7">
    <source>
        <dbReference type="EMBL" id="EKV16218.1"/>
    </source>
</evidence>
<dbReference type="EMBL" id="AKCU01000255">
    <property type="protein sequence ID" value="EKV16218.1"/>
    <property type="molecule type" value="Genomic_DNA"/>
</dbReference>
<dbReference type="OrthoDB" id="440553at2759"/>
<feature type="transmembrane region" description="Helical" evidence="5">
    <location>
        <begin position="30"/>
        <end position="48"/>
    </location>
</feature>
<keyword evidence="2 5" id="KW-0812">Transmembrane</keyword>
<keyword evidence="3 5" id="KW-1133">Transmembrane helix</keyword>
<feature type="transmembrane region" description="Helical" evidence="5">
    <location>
        <begin position="106"/>
        <end position="125"/>
    </location>
</feature>
<dbReference type="InterPro" id="IPR011701">
    <property type="entry name" value="MFS"/>
</dbReference>
<feature type="transmembrane region" description="Helical" evidence="5">
    <location>
        <begin position="274"/>
        <end position="292"/>
    </location>
</feature>
<evidence type="ECO:0000256" key="2">
    <source>
        <dbReference type="ARBA" id="ARBA00022692"/>
    </source>
</evidence>
<feature type="transmembrane region" description="Helical" evidence="5">
    <location>
        <begin position="211"/>
        <end position="231"/>
    </location>
</feature>
<keyword evidence="6" id="KW-0732">Signal</keyword>
<dbReference type="GO" id="GO:0005886">
    <property type="term" value="C:plasma membrane"/>
    <property type="evidence" value="ECO:0007669"/>
    <property type="project" value="TreeGrafter"/>
</dbReference>
<dbReference type="PANTHER" id="PTHR23501:SF43">
    <property type="entry name" value="MULTIDRUG TRANSPORTER, PUTATIVE (AFU_ORTHOLOGUE AFUA_6G03040)-RELATED"/>
    <property type="match status" value="1"/>
</dbReference>
<evidence type="ECO:0000256" key="4">
    <source>
        <dbReference type="ARBA" id="ARBA00023136"/>
    </source>
</evidence>
<dbReference type="HOGENOM" id="CLU_000960_22_2_1"/>
<dbReference type="SUPFAM" id="SSF103473">
    <property type="entry name" value="MFS general substrate transporter"/>
    <property type="match status" value="1"/>
</dbReference>
<feature type="transmembrane region" description="Helical" evidence="5">
    <location>
        <begin position="182"/>
        <end position="204"/>
    </location>
</feature>
<gene>
    <name evidence="7" type="ORF">PDIP_37330</name>
</gene>
<evidence type="ECO:0000256" key="6">
    <source>
        <dbReference type="SAM" id="SignalP"/>
    </source>
</evidence>
<dbReference type="VEuPathDB" id="FungiDB:PDIP_37330"/>
<dbReference type="PANTHER" id="PTHR23501">
    <property type="entry name" value="MAJOR FACILITATOR SUPERFAMILY"/>
    <property type="match status" value="1"/>
</dbReference>
<organism evidence="7 8">
    <name type="scientific">Penicillium digitatum (strain Pd1 / CECT 20795)</name>
    <name type="common">Green mold</name>
    <dbReference type="NCBI Taxonomy" id="1170230"/>
    <lineage>
        <taxon>Eukaryota</taxon>
        <taxon>Fungi</taxon>
        <taxon>Dikarya</taxon>
        <taxon>Ascomycota</taxon>
        <taxon>Pezizomycotina</taxon>
        <taxon>Eurotiomycetes</taxon>
        <taxon>Eurotiomycetidae</taxon>
        <taxon>Eurotiales</taxon>
        <taxon>Aspergillaceae</taxon>
        <taxon>Penicillium</taxon>
    </lineage>
</organism>
<feature type="chain" id="PRO_5003930960" evidence="6">
    <location>
        <begin position="21"/>
        <end position="377"/>
    </location>
</feature>
<feature type="transmembrane region" description="Helical" evidence="5">
    <location>
        <begin position="243"/>
        <end position="262"/>
    </location>
</feature>
<comment type="caution">
    <text evidence="7">The sequence shown here is derived from an EMBL/GenBank/DDBJ whole genome shotgun (WGS) entry which is preliminary data.</text>
</comment>
<evidence type="ECO:0000313" key="8">
    <source>
        <dbReference type="Proteomes" id="UP000009886"/>
    </source>
</evidence>
<evidence type="ECO:0000256" key="5">
    <source>
        <dbReference type="SAM" id="Phobius"/>
    </source>
</evidence>
<name>K9GND0_PEND1</name>
<dbReference type="Gene3D" id="1.20.1720.10">
    <property type="entry name" value="Multidrug resistance protein D"/>
    <property type="match status" value="1"/>
</dbReference>
<keyword evidence="4 5" id="KW-0472">Membrane</keyword>
<dbReference type="GO" id="GO:0022857">
    <property type="term" value="F:transmembrane transporter activity"/>
    <property type="evidence" value="ECO:0007669"/>
    <property type="project" value="InterPro"/>
</dbReference>
<reference evidence="8" key="1">
    <citation type="journal article" date="2012" name="BMC Genomics">
        <title>Genome sequence of the necrotrophic fungus Penicillium digitatum, the main postharvest pathogen of citrus.</title>
        <authorList>
            <person name="Marcet-Houben M."/>
            <person name="Ballester A.-R."/>
            <person name="de la Fuente B."/>
            <person name="Harries E."/>
            <person name="Marcos J.F."/>
            <person name="Gonzalez-Candelas L."/>
            <person name="Gabaldon T."/>
        </authorList>
    </citation>
    <scope>NUCLEOTIDE SEQUENCE [LARGE SCALE GENOMIC DNA]</scope>
    <source>
        <strain evidence="8">Pd1 / CECT 20795</strain>
    </source>
</reference>
<dbReference type="InterPro" id="IPR036259">
    <property type="entry name" value="MFS_trans_sf"/>
</dbReference>
<dbReference type="AlphaFoldDB" id="K9GND0"/>
<sequence length="377" mass="40811">MSFCLVFASLIGPIIGGALAEDSTWRWTFFVNAPLCVIAMVVIIVAMPKHFGLDQHTPSFRTRASYRSFANLDILGSLLMMAGSFLIVAVLNETNLAFSWSSRDAIALLVLTGVSWIAFFAWEWHISGIPGKDPIFPKRWLFDRPWLGILLSSFVIGAPYNVVLVYVPQQAQLLLDKTPLDAGIYLIGYSAIAAFAAAVVNIASSRGRIPFIYTLFVGCTVHTVGIGLLSTIATSRGFHAADIGYLVIAGTGMGLTMGILVLSTPYIVEDRDLVQIRFLGGAIGLAIASNILNGRLAKRLRGVMTSHELHLFLENVRLKNTLSPEIQEEVKSVLASSFNTQLLVMVGFAAAQLPATLLLLKAGRQLAAHKYSGKNSG</sequence>
<comment type="subcellular location">
    <subcellularLocation>
        <location evidence="1">Membrane</location>
        <topology evidence="1">Multi-pass membrane protein</topology>
    </subcellularLocation>
</comment>
<evidence type="ECO:0000256" key="1">
    <source>
        <dbReference type="ARBA" id="ARBA00004141"/>
    </source>
</evidence>
<dbReference type="Proteomes" id="UP000009886">
    <property type="component" value="Unassembled WGS sequence"/>
</dbReference>
<feature type="transmembrane region" description="Helical" evidence="5">
    <location>
        <begin position="146"/>
        <end position="167"/>
    </location>
</feature>
<dbReference type="KEGG" id="pdp:PDIP_37330"/>
<feature type="transmembrane region" description="Helical" evidence="5">
    <location>
        <begin position="342"/>
        <end position="360"/>
    </location>
</feature>